<keyword evidence="1" id="KW-0472">Membrane</keyword>
<feature type="transmembrane region" description="Helical" evidence="1">
    <location>
        <begin position="20"/>
        <end position="40"/>
    </location>
</feature>
<gene>
    <name evidence="3" type="ORF">AGR3A_Cc200070</name>
</gene>
<organism evidence="3 4">
    <name type="scientific">Agrobacterium tomkonis CFBP 6623</name>
    <dbReference type="NCBI Taxonomy" id="1183432"/>
    <lineage>
        <taxon>Bacteria</taxon>
        <taxon>Pseudomonadati</taxon>
        <taxon>Pseudomonadota</taxon>
        <taxon>Alphaproteobacteria</taxon>
        <taxon>Hyphomicrobiales</taxon>
        <taxon>Rhizobiaceae</taxon>
        <taxon>Rhizobium/Agrobacterium group</taxon>
        <taxon>Agrobacterium</taxon>
        <taxon>Agrobacterium tumefaciens complex</taxon>
    </lineage>
</organism>
<proteinExistence type="predicted"/>
<reference evidence="4" key="1">
    <citation type="submission" date="2016-01" db="EMBL/GenBank/DDBJ databases">
        <authorList>
            <person name="Regsiter A."/>
            <person name="william w."/>
        </authorList>
    </citation>
    <scope>NUCLEOTIDE SEQUENCE [LARGE SCALE GENOMIC DNA]</scope>
    <source>
        <strain evidence="4">CFBP 6623</strain>
    </source>
</reference>
<dbReference type="AlphaFoldDB" id="A0A1S7PAN7"/>
<sequence length="192" mass="21983">MMVFRLKSVLAAMVRSRSGVAAVEFSLLLPMLIIFLAVMIETGRGWLSYDRFVTVVDNTARWSARFPEFEERVRTGVKTFVIQAGQPLDSKKLDLTLRSAKLVGGVATVEFAPYDFFGSAEAVTWDKMLKAGNFKEEEAVIVISGRYKYSPLFSFLHPTTIEFEYVATVNPYFSRHYKYQKGKSDWSFWNVR</sequence>
<dbReference type="Pfam" id="PF07811">
    <property type="entry name" value="TadE"/>
    <property type="match status" value="1"/>
</dbReference>
<evidence type="ECO:0000256" key="1">
    <source>
        <dbReference type="SAM" id="Phobius"/>
    </source>
</evidence>
<keyword evidence="1" id="KW-0812">Transmembrane</keyword>
<keyword evidence="1" id="KW-1133">Transmembrane helix</keyword>
<accession>A0A1S7PAN7</accession>
<evidence type="ECO:0000259" key="2">
    <source>
        <dbReference type="Pfam" id="PF07811"/>
    </source>
</evidence>
<dbReference type="Proteomes" id="UP000191988">
    <property type="component" value="Unassembled WGS sequence"/>
</dbReference>
<dbReference type="RefSeq" id="WP_046798365.1">
    <property type="nucleotide sequence ID" value="NZ_LT009723.1"/>
</dbReference>
<evidence type="ECO:0000313" key="4">
    <source>
        <dbReference type="Proteomes" id="UP000191988"/>
    </source>
</evidence>
<dbReference type="EMBL" id="FBWK01000013">
    <property type="protein sequence ID" value="CUX18011.1"/>
    <property type="molecule type" value="Genomic_DNA"/>
</dbReference>
<name>A0A1S7PAN7_9HYPH</name>
<keyword evidence="4" id="KW-1185">Reference proteome</keyword>
<evidence type="ECO:0000313" key="3">
    <source>
        <dbReference type="EMBL" id="CUX18011.1"/>
    </source>
</evidence>
<feature type="domain" description="TadE-like" evidence="2">
    <location>
        <begin position="19"/>
        <end position="61"/>
    </location>
</feature>
<dbReference type="STRING" id="1183432.AGR3A_Cc200070"/>
<protein>
    <recommendedName>
        <fullName evidence="2">TadE-like domain-containing protein</fullName>
    </recommendedName>
</protein>
<dbReference type="InterPro" id="IPR012495">
    <property type="entry name" value="TadE-like_dom"/>
</dbReference>